<keyword evidence="1" id="KW-1133">Transmembrane helix</keyword>
<sequence length="143" mass="15618">MSITPGFTLVEIREKGILLEKLAQSYLTTGPVWTGEFKNVWLGKTGRAGTVHCWEFLGHSCILSPEGKRQEIRDGSGSVFYNIGHSYPVAAALVVFGFAFGATLLIALGAIWFGHIGWDRMLGYGLKYGTNFKHTHLGDLGKG</sequence>
<dbReference type="InterPro" id="IPR025356">
    <property type="entry name" value="DUF4260"/>
</dbReference>
<dbReference type="Proteomes" id="UP000524237">
    <property type="component" value="Unassembled WGS sequence"/>
</dbReference>
<keyword evidence="1" id="KW-0812">Transmembrane</keyword>
<organism evidence="2 3">
    <name type="scientific">Alpinimonas psychrophila</name>
    <dbReference type="NCBI Taxonomy" id="748908"/>
    <lineage>
        <taxon>Bacteria</taxon>
        <taxon>Bacillati</taxon>
        <taxon>Actinomycetota</taxon>
        <taxon>Actinomycetes</taxon>
        <taxon>Micrococcales</taxon>
        <taxon>Microbacteriaceae</taxon>
        <taxon>Alpinimonas</taxon>
    </lineage>
</organism>
<gene>
    <name evidence="2" type="ORF">FB555_001852</name>
</gene>
<proteinExistence type="predicted"/>
<reference evidence="2 3" key="1">
    <citation type="submission" date="2020-07" db="EMBL/GenBank/DDBJ databases">
        <title>Sequencing the genomes of 1000 actinobacteria strains.</title>
        <authorList>
            <person name="Klenk H.-P."/>
        </authorList>
    </citation>
    <scope>NUCLEOTIDE SEQUENCE [LARGE SCALE GENOMIC DNA]</scope>
    <source>
        <strain evidence="2 3">DSM 23737</strain>
    </source>
</reference>
<comment type="caution">
    <text evidence="2">The sequence shown here is derived from an EMBL/GenBank/DDBJ whole genome shotgun (WGS) entry which is preliminary data.</text>
</comment>
<keyword evidence="3" id="KW-1185">Reference proteome</keyword>
<feature type="transmembrane region" description="Helical" evidence="1">
    <location>
        <begin position="89"/>
        <end position="113"/>
    </location>
</feature>
<dbReference type="AlphaFoldDB" id="A0A7W3JUY4"/>
<dbReference type="RefSeq" id="WP_182485166.1">
    <property type="nucleotide sequence ID" value="NZ_JACGWU010000007.1"/>
</dbReference>
<dbReference type="EMBL" id="JACGWU010000007">
    <property type="protein sequence ID" value="MBA8829736.1"/>
    <property type="molecule type" value="Genomic_DNA"/>
</dbReference>
<evidence type="ECO:0000313" key="3">
    <source>
        <dbReference type="Proteomes" id="UP000524237"/>
    </source>
</evidence>
<evidence type="ECO:0000313" key="2">
    <source>
        <dbReference type="EMBL" id="MBA8829736.1"/>
    </source>
</evidence>
<accession>A0A7W3JUY4</accession>
<dbReference type="Pfam" id="PF14079">
    <property type="entry name" value="DUF4260"/>
    <property type="match status" value="1"/>
</dbReference>
<keyword evidence="1" id="KW-0472">Membrane</keyword>
<evidence type="ECO:0008006" key="4">
    <source>
        <dbReference type="Google" id="ProtNLM"/>
    </source>
</evidence>
<protein>
    <recommendedName>
        <fullName evidence="4">DUF4260 family protein</fullName>
    </recommendedName>
</protein>
<name>A0A7W3JUY4_9MICO</name>
<evidence type="ECO:0000256" key="1">
    <source>
        <dbReference type="SAM" id="Phobius"/>
    </source>
</evidence>